<comment type="cofactor">
    <cofactor evidence="1">
        <name>a divalent metal cation</name>
        <dbReference type="ChEBI" id="CHEBI:60240"/>
    </cofactor>
</comment>
<keyword evidence="6" id="KW-0378">Hydrolase</keyword>
<organism evidence="9 10">
    <name type="scientific">Oesophagostomum dentatum</name>
    <name type="common">Nodular worm</name>
    <dbReference type="NCBI Taxonomy" id="61180"/>
    <lineage>
        <taxon>Eukaryota</taxon>
        <taxon>Metazoa</taxon>
        <taxon>Ecdysozoa</taxon>
        <taxon>Nematoda</taxon>
        <taxon>Chromadorea</taxon>
        <taxon>Rhabditida</taxon>
        <taxon>Rhabditina</taxon>
        <taxon>Rhabditomorpha</taxon>
        <taxon>Strongyloidea</taxon>
        <taxon>Strongylidae</taxon>
        <taxon>Oesophagostomum</taxon>
    </lineage>
</organism>
<dbReference type="Proteomes" id="UP000053660">
    <property type="component" value="Unassembled WGS sequence"/>
</dbReference>
<dbReference type="PANTHER" id="PTHR22930:SF289">
    <property type="entry name" value="DDE TNP4 DOMAIN-CONTAINING PROTEIN-RELATED"/>
    <property type="match status" value="1"/>
</dbReference>
<evidence type="ECO:0000259" key="8">
    <source>
        <dbReference type="Pfam" id="PF13359"/>
    </source>
</evidence>
<dbReference type="GO" id="GO:0016787">
    <property type="term" value="F:hydrolase activity"/>
    <property type="evidence" value="ECO:0007669"/>
    <property type="project" value="UniProtKB-KW"/>
</dbReference>
<proteinExistence type="inferred from homology"/>
<keyword evidence="10" id="KW-1185">Reference proteome</keyword>
<dbReference type="GO" id="GO:0005634">
    <property type="term" value="C:nucleus"/>
    <property type="evidence" value="ECO:0007669"/>
    <property type="project" value="UniProtKB-SubCell"/>
</dbReference>
<name>A0A0B1RZQ8_OESDE</name>
<evidence type="ECO:0000256" key="6">
    <source>
        <dbReference type="ARBA" id="ARBA00022801"/>
    </source>
</evidence>
<dbReference type="EMBL" id="KN610080">
    <property type="protein sequence ID" value="KHJ78129.1"/>
    <property type="molecule type" value="Genomic_DNA"/>
</dbReference>
<comment type="similarity">
    <text evidence="3">Belongs to the HARBI1 family.</text>
</comment>
<reference evidence="9 10" key="1">
    <citation type="submission" date="2014-03" db="EMBL/GenBank/DDBJ databases">
        <title>Draft genome of the hookworm Oesophagostomum dentatum.</title>
        <authorList>
            <person name="Mitreva M."/>
        </authorList>
    </citation>
    <scope>NUCLEOTIDE SEQUENCE [LARGE SCALE GENOMIC DNA]</scope>
    <source>
        <strain evidence="9 10">OD-Hann</strain>
    </source>
</reference>
<dbReference type="AlphaFoldDB" id="A0A0B1RZQ8"/>
<protein>
    <submittedName>
        <fullName evidence="9">Transposase, IS4 family</fullName>
    </submittedName>
</protein>
<accession>A0A0B1RZQ8</accession>
<evidence type="ECO:0000256" key="4">
    <source>
        <dbReference type="ARBA" id="ARBA00022722"/>
    </source>
</evidence>
<evidence type="ECO:0000256" key="7">
    <source>
        <dbReference type="ARBA" id="ARBA00023242"/>
    </source>
</evidence>
<evidence type="ECO:0000256" key="5">
    <source>
        <dbReference type="ARBA" id="ARBA00022723"/>
    </source>
</evidence>
<dbReference type="GO" id="GO:0004518">
    <property type="term" value="F:nuclease activity"/>
    <property type="evidence" value="ECO:0007669"/>
    <property type="project" value="UniProtKB-KW"/>
</dbReference>
<feature type="domain" description="DDE Tnp4" evidence="8">
    <location>
        <begin position="59"/>
        <end position="209"/>
    </location>
</feature>
<keyword evidence="4" id="KW-0540">Nuclease</keyword>
<dbReference type="PANTHER" id="PTHR22930">
    <property type="match status" value="1"/>
</dbReference>
<comment type="subcellular location">
    <subcellularLocation>
        <location evidence="2">Nucleus</location>
    </subcellularLocation>
</comment>
<evidence type="ECO:0000313" key="9">
    <source>
        <dbReference type="EMBL" id="KHJ78129.1"/>
    </source>
</evidence>
<dbReference type="InterPro" id="IPR027806">
    <property type="entry name" value="HARBI1_dom"/>
</dbReference>
<dbReference type="OrthoDB" id="5822669at2759"/>
<evidence type="ECO:0000256" key="3">
    <source>
        <dbReference type="ARBA" id="ARBA00006958"/>
    </source>
</evidence>
<keyword evidence="5" id="KW-0479">Metal-binding</keyword>
<dbReference type="Pfam" id="PF13359">
    <property type="entry name" value="DDE_Tnp_4"/>
    <property type="match status" value="1"/>
</dbReference>
<keyword evidence="7" id="KW-0539">Nucleus</keyword>
<sequence length="247" mass="27511">MGVSQKTVSNAIKKFINAINHPAIVEKFLKCSVGDINFCRSKAAAFARRGLLPNVVGAIDGTCIRVSKPPHSGAQYYCRKDYSALNVVAAVDAIWKFIYINANFPSSVHDSTVYSLSKLREAYDQGVFYGGYCLIGDSGFSNGNDILTPFRSPETGGQRIFNKTHRKTRVVVECVFGFWKKRFSILQSKIRLRPKKAAKVVMACAILHNMMTHMGIGRRRHLGIRRARIPIPPPDTGDIRSFLANML</sequence>
<evidence type="ECO:0000256" key="1">
    <source>
        <dbReference type="ARBA" id="ARBA00001968"/>
    </source>
</evidence>
<dbReference type="InterPro" id="IPR045249">
    <property type="entry name" value="HARBI1-like"/>
</dbReference>
<dbReference type="GO" id="GO:0046872">
    <property type="term" value="F:metal ion binding"/>
    <property type="evidence" value="ECO:0007669"/>
    <property type="project" value="UniProtKB-KW"/>
</dbReference>
<evidence type="ECO:0000256" key="2">
    <source>
        <dbReference type="ARBA" id="ARBA00004123"/>
    </source>
</evidence>
<gene>
    <name evidence="9" type="ORF">OESDEN_22251</name>
</gene>
<evidence type="ECO:0000313" key="10">
    <source>
        <dbReference type="Proteomes" id="UP000053660"/>
    </source>
</evidence>